<feature type="compositionally biased region" description="Basic and acidic residues" evidence="1">
    <location>
        <begin position="246"/>
        <end position="263"/>
    </location>
</feature>
<evidence type="ECO:0000256" key="1">
    <source>
        <dbReference type="SAM" id="MobiDB-lite"/>
    </source>
</evidence>
<dbReference type="AlphaFoldDB" id="A0A849B7J3"/>
<evidence type="ECO:0000313" key="3">
    <source>
        <dbReference type="Proteomes" id="UP000542973"/>
    </source>
</evidence>
<evidence type="ECO:0000313" key="2">
    <source>
        <dbReference type="EMBL" id="NNH10094.1"/>
    </source>
</evidence>
<feature type="region of interest" description="Disordered" evidence="1">
    <location>
        <begin position="246"/>
        <end position="269"/>
    </location>
</feature>
<reference evidence="2 3" key="1">
    <citation type="submission" date="2020-05" db="EMBL/GenBank/DDBJ databases">
        <title>MicrobeNet Type strains.</title>
        <authorList>
            <person name="Nicholson A.C."/>
        </authorList>
    </citation>
    <scope>NUCLEOTIDE SEQUENCE [LARGE SCALE GENOMIC DNA]</scope>
    <source>
        <strain evidence="2 3">ATCC 700815</strain>
    </source>
</reference>
<comment type="caution">
    <text evidence="2">The sequence shown here is derived from an EMBL/GenBank/DDBJ whole genome shotgun (WGS) entry which is preliminary data.</text>
</comment>
<dbReference type="RefSeq" id="WP_151022522.1">
    <property type="nucleotide sequence ID" value="NZ_BAAAEB010000022.1"/>
</dbReference>
<protein>
    <submittedName>
        <fullName evidence="2">Uncharacterized protein</fullName>
    </submittedName>
</protein>
<proteinExistence type="predicted"/>
<dbReference type="Proteomes" id="UP000542973">
    <property type="component" value="Unassembled WGS sequence"/>
</dbReference>
<name>A0A849B7J3_9BURK</name>
<gene>
    <name evidence="2" type="ORF">HLB16_04265</name>
</gene>
<sequence>MNGSISHARQPASGYTDAIAVVGHYAAAPDSPKIPMVKLMRFSEALTHLPNVHATKTRKLFRDGFNDWANSLIGAGCQDRPLELDIGGALIDDAAYNEMYRKDGAIETSPRGAQFLIELYLEGRLPTKGEPMQPSEALLSYARTGETFAEIFEARRLVQNASRQADEEAKKARYATPEEISPSEFTYRLLNELFFHHKKKGYGVFSMVVGGVEVIKTVSRYCSNSGKNSDASVTFSWMDPDGTPRKLDKTSMFEGNRRNDEARNWGLPE</sequence>
<dbReference type="EMBL" id="JABEMD010000005">
    <property type="protein sequence ID" value="NNH10094.1"/>
    <property type="molecule type" value="Genomic_DNA"/>
</dbReference>
<organism evidence="2 3">
    <name type="scientific">Cupriavidus gilardii</name>
    <dbReference type="NCBI Taxonomy" id="82541"/>
    <lineage>
        <taxon>Bacteria</taxon>
        <taxon>Pseudomonadati</taxon>
        <taxon>Pseudomonadota</taxon>
        <taxon>Betaproteobacteria</taxon>
        <taxon>Burkholderiales</taxon>
        <taxon>Burkholderiaceae</taxon>
        <taxon>Cupriavidus</taxon>
    </lineage>
</organism>
<accession>A0A849B7J3</accession>